<protein>
    <submittedName>
        <fullName evidence="1">Uncharacterized protein</fullName>
    </submittedName>
</protein>
<name>A0A8S0ZCZ0_ARCPL</name>
<evidence type="ECO:0000313" key="2">
    <source>
        <dbReference type="Proteomes" id="UP000494106"/>
    </source>
</evidence>
<gene>
    <name evidence="1" type="ORF">APLA_LOCUS3788</name>
</gene>
<dbReference type="AlphaFoldDB" id="A0A8S0ZCZ0"/>
<proteinExistence type="predicted"/>
<dbReference type="EMBL" id="CADEBC010000346">
    <property type="protein sequence ID" value="CAB3228782.1"/>
    <property type="molecule type" value="Genomic_DNA"/>
</dbReference>
<comment type="caution">
    <text evidence="1">The sequence shown here is derived from an EMBL/GenBank/DDBJ whole genome shotgun (WGS) entry which is preliminary data.</text>
</comment>
<sequence length="86" mass="9727">MKRKNARGIRYHAVLLARSCNNRQAIITIISAERRALPDIGLPQGSPQQPDLCCCCPHPRTGRRSMGYKVFRRPGESRRKLLDVGN</sequence>
<reference evidence="1 2" key="1">
    <citation type="submission" date="2020-04" db="EMBL/GenBank/DDBJ databases">
        <authorList>
            <person name="Wallbank WR R."/>
            <person name="Pardo Diaz C."/>
            <person name="Kozak K."/>
            <person name="Martin S."/>
            <person name="Jiggins C."/>
            <person name="Moest M."/>
            <person name="Warren A I."/>
            <person name="Byers J.R.P. K."/>
            <person name="Montejo-Kovacevich G."/>
            <person name="Yen C E."/>
        </authorList>
    </citation>
    <scope>NUCLEOTIDE SEQUENCE [LARGE SCALE GENOMIC DNA]</scope>
</reference>
<evidence type="ECO:0000313" key="1">
    <source>
        <dbReference type="EMBL" id="CAB3228782.1"/>
    </source>
</evidence>
<dbReference type="Proteomes" id="UP000494106">
    <property type="component" value="Unassembled WGS sequence"/>
</dbReference>
<dbReference type="OrthoDB" id="7364258at2759"/>
<accession>A0A8S0ZCZ0</accession>
<keyword evidence="2" id="KW-1185">Reference proteome</keyword>
<organism evidence="1 2">
    <name type="scientific">Arctia plantaginis</name>
    <name type="common">Wood tiger moth</name>
    <name type="synonym">Phalaena plantaginis</name>
    <dbReference type="NCBI Taxonomy" id="874455"/>
    <lineage>
        <taxon>Eukaryota</taxon>
        <taxon>Metazoa</taxon>
        <taxon>Ecdysozoa</taxon>
        <taxon>Arthropoda</taxon>
        <taxon>Hexapoda</taxon>
        <taxon>Insecta</taxon>
        <taxon>Pterygota</taxon>
        <taxon>Neoptera</taxon>
        <taxon>Endopterygota</taxon>
        <taxon>Lepidoptera</taxon>
        <taxon>Glossata</taxon>
        <taxon>Ditrysia</taxon>
        <taxon>Noctuoidea</taxon>
        <taxon>Erebidae</taxon>
        <taxon>Arctiinae</taxon>
        <taxon>Arctia</taxon>
    </lineage>
</organism>